<sequence>MDRTQAYNDVIRFHGHECPGAAFGVRVAEAALTALDLKDPGTPLVLVSETDACAVDALQVLTGCTYGKRNLIHQDAGRNVFTLWERDGSAGVRIRAKADSIVFRTEEIWALAGRIDDGTATLEDRAAFERLQGERISALLGVADDDILVVEKVEAAAPGVKHLARTDLCVDCGEPTSVETLHDHRGRMVCPACHLAAHGGVLPEGHGDHGHHPQSHKHHHEHKHEHKH</sequence>
<name>A0AAU2GV81_9ACTN</name>
<dbReference type="Pfam" id="PF02663">
    <property type="entry name" value="FmdE"/>
    <property type="match status" value="1"/>
</dbReference>
<dbReference type="SUPFAM" id="SSF143555">
    <property type="entry name" value="FwdE-like"/>
    <property type="match status" value="1"/>
</dbReference>
<dbReference type="InterPro" id="IPR026328">
    <property type="entry name" value="FmdE"/>
</dbReference>
<dbReference type="InterPro" id="IPR003814">
    <property type="entry name" value="FmdEsu_dom"/>
</dbReference>
<dbReference type="Gene3D" id="3.30.1330.130">
    <property type="match status" value="1"/>
</dbReference>
<feature type="region of interest" description="Disordered" evidence="1">
    <location>
        <begin position="201"/>
        <end position="228"/>
    </location>
</feature>
<dbReference type="PIRSF" id="PIRSF006578">
    <property type="entry name" value="FwdE"/>
    <property type="match status" value="1"/>
</dbReference>
<gene>
    <name evidence="3" type="ORF">OHV25_06635</name>
</gene>
<evidence type="ECO:0000313" key="3">
    <source>
        <dbReference type="EMBL" id="WTU39270.1"/>
    </source>
</evidence>
<evidence type="ECO:0000259" key="2">
    <source>
        <dbReference type="Pfam" id="PF02663"/>
    </source>
</evidence>
<organism evidence="3">
    <name type="scientific">Streptomyces sp. NBC_00060</name>
    <dbReference type="NCBI Taxonomy" id="2975636"/>
    <lineage>
        <taxon>Bacteria</taxon>
        <taxon>Bacillati</taxon>
        <taxon>Actinomycetota</taxon>
        <taxon>Actinomycetes</taxon>
        <taxon>Kitasatosporales</taxon>
        <taxon>Streptomycetaceae</taxon>
        <taxon>Streptomyces</taxon>
    </lineage>
</organism>
<proteinExistence type="predicted"/>
<reference evidence="3" key="1">
    <citation type="submission" date="2022-10" db="EMBL/GenBank/DDBJ databases">
        <title>The complete genomes of actinobacterial strains from the NBC collection.</title>
        <authorList>
            <person name="Joergensen T.S."/>
            <person name="Alvarez Arevalo M."/>
            <person name="Sterndorff E.B."/>
            <person name="Faurdal D."/>
            <person name="Vuksanovic O."/>
            <person name="Mourched A.-S."/>
            <person name="Charusanti P."/>
            <person name="Shaw S."/>
            <person name="Blin K."/>
            <person name="Weber T."/>
        </authorList>
    </citation>
    <scope>NUCLEOTIDE SEQUENCE</scope>
    <source>
        <strain evidence="3">NBC_00060</strain>
    </source>
</reference>
<evidence type="ECO:0000256" key="1">
    <source>
        <dbReference type="SAM" id="MobiDB-lite"/>
    </source>
</evidence>
<feature type="domain" description="Formylmethanofuran dehydrogenase subunit E" evidence="2">
    <location>
        <begin position="13"/>
        <end position="147"/>
    </location>
</feature>
<dbReference type="PANTHER" id="PTHR39418:SF1">
    <property type="entry name" value="DEHYDROGENASE"/>
    <property type="match status" value="1"/>
</dbReference>
<feature type="compositionally biased region" description="Basic residues" evidence="1">
    <location>
        <begin position="212"/>
        <end position="228"/>
    </location>
</feature>
<dbReference type="EMBL" id="CP108253">
    <property type="protein sequence ID" value="WTU39270.1"/>
    <property type="molecule type" value="Genomic_DNA"/>
</dbReference>
<accession>A0AAU2GV81</accession>
<dbReference type="AlphaFoldDB" id="A0AAU2GV81"/>
<protein>
    <submittedName>
        <fullName evidence="3">FmdE family protein</fullName>
    </submittedName>
</protein>
<dbReference type="InterPro" id="IPR053194">
    <property type="entry name" value="tRNA_methyltr_O"/>
</dbReference>
<dbReference type="PANTHER" id="PTHR39418">
    <property type="entry name" value="DEHYDROGENASE-RELATED"/>
    <property type="match status" value="1"/>
</dbReference>